<dbReference type="Proteomes" id="UP001498771">
    <property type="component" value="Unassembled WGS sequence"/>
</dbReference>
<reference evidence="3 4" key="1">
    <citation type="submission" date="2024-03" db="EMBL/GenBank/DDBJ databases">
        <title>Genome-scale model development and genomic sequencing of the oleaginous clade Lipomyces.</title>
        <authorList>
            <consortium name="Lawrence Berkeley National Laboratory"/>
            <person name="Czajka J.J."/>
            <person name="Han Y."/>
            <person name="Kim J."/>
            <person name="Mondo S.J."/>
            <person name="Hofstad B.A."/>
            <person name="Robles A."/>
            <person name="Haridas S."/>
            <person name="Riley R."/>
            <person name="LaButti K."/>
            <person name="Pangilinan J."/>
            <person name="Andreopoulos W."/>
            <person name="Lipzen A."/>
            <person name="Yan J."/>
            <person name="Wang M."/>
            <person name="Ng V."/>
            <person name="Grigoriev I.V."/>
            <person name="Spatafora J.W."/>
            <person name="Magnuson J.K."/>
            <person name="Baker S.E."/>
            <person name="Pomraning K.R."/>
        </authorList>
    </citation>
    <scope>NUCLEOTIDE SEQUENCE [LARGE SCALE GENOMIC DNA]</scope>
    <source>
        <strain evidence="3 4">Phaff 52-87</strain>
    </source>
</reference>
<dbReference type="GeneID" id="90036424"/>
<dbReference type="PANTHER" id="PTHR15682:SF2">
    <property type="entry name" value="UNHEALTHY RIBOSOME BIOGENESIS PROTEIN 2 HOMOLOG"/>
    <property type="match status" value="1"/>
</dbReference>
<dbReference type="RefSeq" id="XP_064770287.1">
    <property type="nucleotide sequence ID" value="XM_064910912.1"/>
</dbReference>
<protein>
    <submittedName>
        <fullName evidence="3">Urb2/Npa2 family-domain-containing protein</fullName>
    </submittedName>
</protein>
<evidence type="ECO:0000313" key="3">
    <source>
        <dbReference type="EMBL" id="KAK7207254.1"/>
    </source>
</evidence>
<dbReference type="Pfam" id="PF10441">
    <property type="entry name" value="Urb2"/>
    <property type="match status" value="1"/>
</dbReference>
<dbReference type="InterPro" id="IPR018849">
    <property type="entry name" value="Urb2/Npa2_C"/>
</dbReference>
<evidence type="ECO:0000313" key="4">
    <source>
        <dbReference type="Proteomes" id="UP001498771"/>
    </source>
</evidence>
<feature type="domain" description="Nucleolar 27S pre-rRNA processing Urb2/Npa2 C-terminal" evidence="2">
    <location>
        <begin position="1071"/>
        <end position="1314"/>
    </location>
</feature>
<sequence length="1315" mass="148032">MSKETLIPEDAATSSEKASRYLRKKTTDIEPLIKFANGLIDGSYPSLFFPRKEEFLLEWWFDRAEAGMKNERFWQLFPKLWDQTDKDSRIQIYHRHKYLDTLKSVLQWISGSEEPEKDKLDYSHAKLAIRPVVLVSLERVSKDQIYMRTTNQIMVSIVVSYLKLTQAFEETASDAIARSVFSIYDNTLYGVLNYKKVSQALSSDGLVAVFIAFEKARRESYLYTRLGDIIRDLVYSPSIMKQAAEGVSGKKEGKKSTANSVDTVDSENLFKNLFDVLKSIPDIQQKGELLSEILGLGLSKFEKTKQKALMPKLCEAFLQFSPASAVYLIPQAQSQDMIMSSEVLTKALEAQAYKDWPLATTIVDLDADAVLPITDKLVHDNLTHAPSTTETVEFLCHLASAYARIRDLQAFMTLWKEELASAGDFEESSWKSESLVRNIARILSENWTIHQFSSAIPNREIEHEELLPLIAIVLACSRTADSLNDAFNKKLAALHEKLLSDDLKENYLAWRLRYLIISVNREVAKSVIASTDPNHLLNALISPEKKLKDRRVIYFMIQNILRISEFQLLENFSQAADYILTLLSPSKAKYESWDKESQSISKQNISTAMLHSTVERWLVLAENRFTPDQILLLAEALWHCGKSDKNSEPWSRLLDSPLLYEQVQLKNSLADLLVSQLAIGKSEDRDAIIKALRKSKSKSLDEADLIFKAIDALLQYPIESLRRSIRARVLDCLLLIDKYSSDLQLLLKSRTLIQKFLALPNMKSILQTNPAGLSSLISKSEELSDFDLDNITTDIMTAVFGYAVGGDSTDSSVQFLKDVHASAFDTLQSGGSVGRGTLRMFSLSSRYIEKSGSTIPDENLLKGVDFISDMLSQPKQKLDLLTQRSALLALGELNELLSFRRDLSVSGAVLNLIPGHVKILSSITESGANVTPEINISGQILQTIFGMVSSWNHDSVDGKLRDAQRLTTLYTSLNQISRSTSSIDSSLIRQKFKEKAKGWSKETFEAIFNQLLQISTHTENSADAESINTLTALLTVEGSDHYAFLTRRLSLLACTLVLDQQKITSARSYLDILKLFETVMKEKTSLITPFTFTQLFTFLILTSSQSGPKFSDLYSVDEVYIHICSTASSIILLLGRYFRGRHNLVIRLLENLLYGLCRSRKVAIQKLGAMNWKRASWLPVSQSCSVDCALAYSRLLANICDPNLSRSKASSNPKKRSRGENQAESDFALSSSSGTSRRALSKHVPFLITEYCYAATHFSFDADVQQALMTGLYTVFDIMGEHELAITNASVDATGRAIFKRLYEDYNKFGKWHEI</sequence>
<dbReference type="InterPro" id="IPR052609">
    <property type="entry name" value="Ribosome_Biogenesis_Reg"/>
</dbReference>
<comment type="caution">
    <text evidence="3">The sequence shown here is derived from an EMBL/GenBank/DDBJ whole genome shotgun (WGS) entry which is preliminary data.</text>
</comment>
<keyword evidence="4" id="KW-1185">Reference proteome</keyword>
<gene>
    <name evidence="3" type="ORF">BZA70DRAFT_264634</name>
</gene>
<feature type="region of interest" description="Disordered" evidence="1">
    <location>
        <begin position="1206"/>
        <end position="1230"/>
    </location>
</feature>
<evidence type="ECO:0000259" key="2">
    <source>
        <dbReference type="Pfam" id="PF10441"/>
    </source>
</evidence>
<organism evidence="3 4">
    <name type="scientific">Myxozyma melibiosi</name>
    <dbReference type="NCBI Taxonomy" id="54550"/>
    <lineage>
        <taxon>Eukaryota</taxon>
        <taxon>Fungi</taxon>
        <taxon>Dikarya</taxon>
        <taxon>Ascomycota</taxon>
        <taxon>Saccharomycotina</taxon>
        <taxon>Lipomycetes</taxon>
        <taxon>Lipomycetales</taxon>
        <taxon>Lipomycetaceae</taxon>
        <taxon>Myxozyma</taxon>
    </lineage>
</organism>
<accession>A0ABR1FBM9</accession>
<proteinExistence type="predicted"/>
<name>A0ABR1FBM9_9ASCO</name>
<dbReference type="PANTHER" id="PTHR15682">
    <property type="entry name" value="UNHEALTHY RIBOSOME BIOGENESIS PROTEIN 2 HOMOLOG"/>
    <property type="match status" value="1"/>
</dbReference>
<dbReference type="EMBL" id="JBBJBU010000001">
    <property type="protein sequence ID" value="KAK7207254.1"/>
    <property type="molecule type" value="Genomic_DNA"/>
</dbReference>
<evidence type="ECO:0000256" key="1">
    <source>
        <dbReference type="SAM" id="MobiDB-lite"/>
    </source>
</evidence>